<comment type="caution">
    <text evidence="2">The sequence shown here is derived from an EMBL/GenBank/DDBJ whole genome shotgun (WGS) entry which is preliminary data.</text>
</comment>
<evidence type="ECO:0000313" key="2">
    <source>
        <dbReference type="EMBL" id="MBB2199609.1"/>
    </source>
</evidence>
<dbReference type="SUPFAM" id="SSF46955">
    <property type="entry name" value="Putative DNA-binding domain"/>
    <property type="match status" value="1"/>
</dbReference>
<dbReference type="InterPro" id="IPR009061">
    <property type="entry name" value="DNA-bd_dom_put_sf"/>
</dbReference>
<protein>
    <submittedName>
        <fullName evidence="2">Helix-turn-helix domain-containing protein</fullName>
    </submittedName>
</protein>
<dbReference type="EMBL" id="JABEQP010000024">
    <property type="protein sequence ID" value="MBB2199609.1"/>
    <property type="molecule type" value="Genomic_DNA"/>
</dbReference>
<feature type="domain" description="Helix-turn-helix" evidence="1">
    <location>
        <begin position="28"/>
        <end position="78"/>
    </location>
</feature>
<dbReference type="InterPro" id="IPR041657">
    <property type="entry name" value="HTH_17"/>
</dbReference>
<evidence type="ECO:0000313" key="3">
    <source>
        <dbReference type="Proteomes" id="UP000530320"/>
    </source>
</evidence>
<reference evidence="2 3" key="1">
    <citation type="submission" date="2020-04" db="EMBL/GenBank/DDBJ databases">
        <title>Description of novel Gluconacetobacter.</title>
        <authorList>
            <person name="Sombolestani A."/>
        </authorList>
    </citation>
    <scope>NUCLEOTIDE SEQUENCE [LARGE SCALE GENOMIC DNA]</scope>
    <source>
        <strain evidence="2 3">LMG 22058</strain>
    </source>
</reference>
<proteinExistence type="predicted"/>
<dbReference type="Pfam" id="PF12728">
    <property type="entry name" value="HTH_17"/>
    <property type="match status" value="1"/>
</dbReference>
<accession>A0A7W4K3B1</accession>
<name>A0A7W4K3B1_9PROT</name>
<dbReference type="Proteomes" id="UP000530320">
    <property type="component" value="Unassembled WGS sequence"/>
</dbReference>
<gene>
    <name evidence="2" type="ORF">HLH44_19605</name>
</gene>
<evidence type="ECO:0000259" key="1">
    <source>
        <dbReference type="Pfam" id="PF12728"/>
    </source>
</evidence>
<sequence length="102" mass="11577">MAHDKPASPPPLTLPPPRPVPARFLRDYLRTTEVAELLGLSPRTLEKYRCVGEGPAFLKLGQRVLYARSDVEAWLQAHRCAHTSDDTYTSVIDARRARRREP</sequence>
<dbReference type="RefSeq" id="WP_183010528.1">
    <property type="nucleotide sequence ID" value="NZ_JABEQP010000024.1"/>
</dbReference>
<organism evidence="2 3">
    <name type="scientific">Gluconacetobacter dulcium</name>
    <dbReference type="NCBI Taxonomy" id="2729096"/>
    <lineage>
        <taxon>Bacteria</taxon>
        <taxon>Pseudomonadati</taxon>
        <taxon>Pseudomonadota</taxon>
        <taxon>Alphaproteobacteria</taxon>
        <taxon>Acetobacterales</taxon>
        <taxon>Acetobacteraceae</taxon>
        <taxon>Gluconacetobacter</taxon>
    </lineage>
</organism>
<dbReference type="AlphaFoldDB" id="A0A7W4K3B1"/>